<dbReference type="InterPro" id="IPR003961">
    <property type="entry name" value="FN3_dom"/>
</dbReference>
<evidence type="ECO:0000256" key="14">
    <source>
        <dbReference type="PROSITE-ProRule" id="PRU00076"/>
    </source>
</evidence>
<feature type="signal peptide" evidence="15">
    <location>
        <begin position="1"/>
        <end position="24"/>
    </location>
</feature>
<feature type="domain" description="Fibronectin type-III" evidence="17">
    <location>
        <begin position="683"/>
        <end position="772"/>
    </location>
</feature>
<dbReference type="InterPro" id="IPR014716">
    <property type="entry name" value="Fibrinogen_a/b/g_C_1"/>
</dbReference>
<dbReference type="FunFam" id="3.90.215.10:FF:000001">
    <property type="entry name" value="Tenascin isoform 1"/>
    <property type="match status" value="1"/>
</dbReference>
<dbReference type="Pfam" id="PF23106">
    <property type="entry name" value="EGF_Teneurin"/>
    <property type="match status" value="4"/>
</dbReference>
<feature type="domain" description="Fibrinogen C-terminal" evidence="18">
    <location>
        <begin position="1033"/>
        <end position="1248"/>
    </location>
</feature>
<dbReference type="Gene3D" id="2.10.25.10">
    <property type="entry name" value="Laminin"/>
    <property type="match status" value="4"/>
</dbReference>
<dbReference type="Gene3D" id="2.60.40.10">
    <property type="entry name" value="Immunoglobulins"/>
    <property type="match status" value="8"/>
</dbReference>
<sequence length="1261" mass="138316">MWGCTMAIQGSIVSLALLFFGIQAVPNPTSKIVRTTRVRRQVPEGGGPSSNQTQAMIFNHVYNINVPLESLCSVDLDTVPGPGTNRGTAGSDKMPTEYTEETVDSDSQVTFTHRINIPKQACACPAAAAMEQLANRVEMLEREVSLLRAQCSSSCCGESSVMGRLDFVPQCGHGTFSMEVCGCVCEEGWIGKNCSEPHCPDDCSGQGICIEGECVCDRNFGGENCSEPRCPGDCSDRGLCIDGECVCEEAFAGEDCSLGRCLNDCSDQGTCVNGTCQCRPGFLGEDCSLIFCANNCSQKGVCKDGFCACQEGYTGDDCASVSPPMNLRVRGVSENTIDLEWEGPVILTDYLITYAPTTPGGVQLEIRVPGNVTNTTIKGLEPGLEYNINVYAVIDNIISAPMNTLVSTYLSNPDGLLFKSIMETSVEVQWQPLDYLFDGWEISFIPKDNDGGMTAQLPSTITSFHQTGLRPGEEYTVNLVALKDQGRSQPVTATVITLIDGPTQLIVRDISDTVAFVEWSPPKAKVDQIILRYGLLGVDGPKTTFRLQPTLSQYSLQVLRPGSTYEVSVSGVWNGTESGAISTEFITEIDAPKNLRVLSKTSTSLELEWDNSEADVEGYRVVYSTLAGDQYDKVIVPRNDGATTKTTLTGLLPGTEYGIGISAVLGANQSTPATMNARTGLDVPLDLTVTASTDNTITLLWGTVQGPIDHYKVTYTSSTGVTTELTVPKDVNTTTLTGLEPGTEYTITVAAQRGRQQSTAATIDAFTGMDPPRDMSVLYVTEESVTISWIQPLAPFDYYKMSYQSPKGRMDNVVIDNDITNYTLTSLHPATEYEIKLNAVRGSQESKVITTTVFTAMDMPMELTALNVTPQGALLRWNPPVSSVDNYVLTLTRNQVTADTFLVEGNKQEYQLSQLIPSTTYSVALYATKGPLTSGTVIANFVTPMDAPQNLTASEINHRSALISWQPPIADIDNYMLTYKAADGSRKELILDAEDTWIRLEGLAETTEYTVRLQAARGLETSTIVSTSFTTGNRLFPTPQNCAQHLLNGETLSGIYTIYINRDLSQGVQVYCDMTTDGGGWIVFQRRQNGLTDFSRKWSDYKIGFGNLEDEFWLGLDNIQKIAAQGRYELRIDMKDGQESVYANYDRFSIGDSKSLYKLRIGEYNGTAGDSLSYHQSRPFSTKDKDNDIAVTNCALSYKGAWWYKNCHRANLNGKYGESRHSQGINWYHWKGHEFSIPFVEMKMRPFNYRSISGKRRRSTH</sequence>
<feature type="domain" description="Fibronectin type-III" evidence="17">
    <location>
        <begin position="947"/>
        <end position="1034"/>
    </location>
</feature>
<dbReference type="FunFam" id="2.60.40.10:FF:000099">
    <property type="entry name" value="Fibronectin 1"/>
    <property type="match status" value="3"/>
</dbReference>
<dbReference type="CDD" id="cd00063">
    <property type="entry name" value="FN3"/>
    <property type="match status" value="8"/>
</dbReference>
<keyword evidence="10" id="KW-0325">Glycoprotein</keyword>
<evidence type="ECO:0000256" key="8">
    <source>
        <dbReference type="ARBA" id="ARBA00022981"/>
    </source>
</evidence>
<proteinExistence type="inferred from homology"/>
<comment type="similarity">
    <text evidence="2">Belongs to the tenascin family.</text>
</comment>
<keyword evidence="4" id="KW-0272">Extracellular matrix</keyword>
<keyword evidence="3" id="KW-0964">Secreted</keyword>
<dbReference type="Ensembl" id="ENSCCRT00020082454.1">
    <property type="protein sequence ID" value="ENSCCRP00020075182.1"/>
    <property type="gene ID" value="ENSCCRG00020034868.1"/>
</dbReference>
<dbReference type="PROSITE" id="PS00514">
    <property type="entry name" value="FIBRINOGEN_C_1"/>
    <property type="match status" value="1"/>
</dbReference>
<dbReference type="SMART" id="SM00060">
    <property type="entry name" value="FN3"/>
    <property type="match status" value="8"/>
</dbReference>
<dbReference type="Proteomes" id="UP000694701">
    <property type="component" value="Unplaced"/>
</dbReference>
<comment type="caution">
    <text evidence="14">Lacks conserved residue(s) required for the propagation of feature annotation.</text>
</comment>
<dbReference type="Gene3D" id="3.90.215.10">
    <property type="entry name" value="Gamma Fibrinogen, chain A, domain 1"/>
    <property type="match status" value="1"/>
</dbReference>
<feature type="disulfide bond" evidence="14">
    <location>
        <begin position="261"/>
        <end position="271"/>
    </location>
</feature>
<feature type="domain" description="Fibronectin type-III" evidence="17">
    <location>
        <begin position="323"/>
        <end position="414"/>
    </location>
</feature>
<evidence type="ECO:0000256" key="15">
    <source>
        <dbReference type="SAM" id="SignalP"/>
    </source>
</evidence>
<accession>A0A8C2I663</accession>
<dbReference type="Pfam" id="PF00041">
    <property type="entry name" value="fn3"/>
    <property type="match status" value="8"/>
</dbReference>
<gene>
    <name evidence="19" type="primary">LOC109078957</name>
</gene>
<keyword evidence="7" id="KW-0677">Repeat</keyword>
<feature type="chain" id="PRO_5034973153" description="Tenascin-R" evidence="15">
    <location>
        <begin position="25"/>
        <end position="1261"/>
    </location>
</feature>
<dbReference type="FunFam" id="2.10.25.10:FF:000001">
    <property type="entry name" value="Tenascin C"/>
    <property type="match status" value="2"/>
</dbReference>
<evidence type="ECO:0000313" key="20">
    <source>
        <dbReference type="Proteomes" id="UP000694701"/>
    </source>
</evidence>
<dbReference type="InterPro" id="IPR002181">
    <property type="entry name" value="Fibrinogen_a/b/g_C_dom"/>
</dbReference>
<keyword evidence="6 15" id="KW-0732">Signal</keyword>
<reference evidence="19" key="1">
    <citation type="submission" date="2025-08" db="UniProtKB">
        <authorList>
            <consortium name="Ensembl"/>
        </authorList>
    </citation>
    <scope>IDENTIFICATION</scope>
</reference>
<dbReference type="PROSITE" id="PS01186">
    <property type="entry name" value="EGF_2"/>
    <property type="match status" value="1"/>
</dbReference>
<dbReference type="NCBIfam" id="NF040941">
    <property type="entry name" value="GGGWT_bact"/>
    <property type="match status" value="1"/>
</dbReference>
<feature type="domain" description="Fibronectin type-III" evidence="17">
    <location>
        <begin position="591"/>
        <end position="682"/>
    </location>
</feature>
<evidence type="ECO:0000256" key="13">
    <source>
        <dbReference type="ARBA" id="ARBA00082996"/>
    </source>
</evidence>
<keyword evidence="5 14" id="KW-0245">EGF-like domain</keyword>
<dbReference type="SUPFAM" id="SSF56496">
    <property type="entry name" value="Fibrinogen C-terminal domain-like"/>
    <property type="match status" value="1"/>
</dbReference>
<dbReference type="SMART" id="SM00186">
    <property type="entry name" value="FBG"/>
    <property type="match status" value="1"/>
</dbReference>
<evidence type="ECO:0000259" key="16">
    <source>
        <dbReference type="PROSITE" id="PS50026"/>
    </source>
</evidence>
<dbReference type="Pfam" id="PF00147">
    <property type="entry name" value="Fibrinogen_C"/>
    <property type="match status" value="1"/>
</dbReference>
<dbReference type="PANTHER" id="PTHR46708:SF13">
    <property type="entry name" value="TENASCIN-R"/>
    <property type="match status" value="1"/>
</dbReference>
<evidence type="ECO:0000256" key="7">
    <source>
        <dbReference type="ARBA" id="ARBA00022737"/>
    </source>
</evidence>
<dbReference type="PANTHER" id="PTHR46708">
    <property type="entry name" value="TENASCIN"/>
    <property type="match status" value="1"/>
</dbReference>
<feature type="domain" description="Fibronectin type-III" evidence="17">
    <location>
        <begin position="859"/>
        <end position="946"/>
    </location>
</feature>
<evidence type="ECO:0000313" key="19">
    <source>
        <dbReference type="Ensembl" id="ENSCCRP00020075182.1"/>
    </source>
</evidence>
<organism evidence="19 20">
    <name type="scientific">Cyprinus carpio</name>
    <name type="common">Common carp</name>
    <dbReference type="NCBI Taxonomy" id="7962"/>
    <lineage>
        <taxon>Eukaryota</taxon>
        <taxon>Metazoa</taxon>
        <taxon>Chordata</taxon>
        <taxon>Craniata</taxon>
        <taxon>Vertebrata</taxon>
        <taxon>Euteleostomi</taxon>
        <taxon>Actinopterygii</taxon>
        <taxon>Neopterygii</taxon>
        <taxon>Teleostei</taxon>
        <taxon>Ostariophysi</taxon>
        <taxon>Cypriniformes</taxon>
        <taxon>Cyprinidae</taxon>
        <taxon>Cyprininae</taxon>
        <taxon>Cyprinus</taxon>
    </lineage>
</organism>
<feature type="disulfide bond" evidence="14">
    <location>
        <begin position="278"/>
        <end position="287"/>
    </location>
</feature>
<dbReference type="FunFam" id="2.60.40.10:FF:001249">
    <property type="entry name" value="Tenascin R"/>
    <property type="match status" value="1"/>
</dbReference>
<dbReference type="InterPro" id="IPR050991">
    <property type="entry name" value="ECM_Regulatory_Proteins"/>
</dbReference>
<dbReference type="SMART" id="SM00181">
    <property type="entry name" value="EGF"/>
    <property type="match status" value="4"/>
</dbReference>
<dbReference type="PROSITE" id="PS51406">
    <property type="entry name" value="FIBRINOGEN_C_2"/>
    <property type="match status" value="1"/>
</dbReference>
<dbReference type="InterPro" id="IPR036116">
    <property type="entry name" value="FN3_sf"/>
</dbReference>
<dbReference type="CDD" id="cd00087">
    <property type="entry name" value="FReD"/>
    <property type="match status" value="1"/>
</dbReference>
<evidence type="ECO:0000256" key="5">
    <source>
        <dbReference type="ARBA" id="ARBA00022536"/>
    </source>
</evidence>
<evidence type="ECO:0000256" key="10">
    <source>
        <dbReference type="ARBA" id="ARBA00023180"/>
    </source>
</evidence>
<evidence type="ECO:0000256" key="6">
    <source>
        <dbReference type="ARBA" id="ARBA00022729"/>
    </source>
</evidence>
<protein>
    <recommendedName>
        <fullName evidence="11">Tenascin-R</fullName>
    </recommendedName>
    <alternativeName>
        <fullName evidence="13">Janusin</fullName>
    </alternativeName>
    <alternativeName>
        <fullName evidence="12">Restrictin</fullName>
    </alternativeName>
</protein>
<dbReference type="PROSITE" id="PS00022">
    <property type="entry name" value="EGF_1"/>
    <property type="match status" value="1"/>
</dbReference>
<feature type="domain" description="EGF-like" evidence="16">
    <location>
        <begin position="257"/>
        <end position="288"/>
    </location>
</feature>
<evidence type="ECO:0000259" key="18">
    <source>
        <dbReference type="PROSITE" id="PS51406"/>
    </source>
</evidence>
<evidence type="ECO:0000256" key="12">
    <source>
        <dbReference type="ARBA" id="ARBA00082555"/>
    </source>
</evidence>
<dbReference type="InterPro" id="IPR000742">
    <property type="entry name" value="EGF"/>
</dbReference>
<dbReference type="PROSITE" id="PS50853">
    <property type="entry name" value="FN3"/>
    <property type="match status" value="7"/>
</dbReference>
<evidence type="ECO:0000256" key="1">
    <source>
        <dbReference type="ARBA" id="ARBA00004498"/>
    </source>
</evidence>
<dbReference type="CDD" id="cd00054">
    <property type="entry name" value="EGF_CA"/>
    <property type="match status" value="1"/>
</dbReference>
<keyword evidence="9 14" id="KW-1015">Disulfide bond</keyword>
<dbReference type="InterPro" id="IPR013783">
    <property type="entry name" value="Ig-like_fold"/>
</dbReference>
<keyword evidence="8" id="KW-0730">Sialic acid</keyword>
<evidence type="ECO:0000256" key="4">
    <source>
        <dbReference type="ARBA" id="ARBA00022530"/>
    </source>
</evidence>
<dbReference type="InterPro" id="IPR020837">
    <property type="entry name" value="Fibrinogen_CS"/>
</dbReference>
<evidence type="ECO:0000256" key="11">
    <source>
        <dbReference type="ARBA" id="ARBA00072695"/>
    </source>
</evidence>
<dbReference type="PROSITE" id="PS50026">
    <property type="entry name" value="EGF_3"/>
    <property type="match status" value="1"/>
</dbReference>
<name>A0A8C2I663_CYPCA</name>
<evidence type="ECO:0000256" key="3">
    <source>
        <dbReference type="ARBA" id="ARBA00022525"/>
    </source>
</evidence>
<evidence type="ECO:0000256" key="9">
    <source>
        <dbReference type="ARBA" id="ARBA00023157"/>
    </source>
</evidence>
<comment type="subcellular location">
    <subcellularLocation>
        <location evidence="1">Secreted</location>
        <location evidence="1">Extracellular space</location>
        <location evidence="1">Extracellular matrix</location>
    </subcellularLocation>
</comment>
<dbReference type="AlphaFoldDB" id="A0A8C2I663"/>
<dbReference type="InterPro" id="IPR036056">
    <property type="entry name" value="Fibrinogen-like_C"/>
</dbReference>
<dbReference type="SUPFAM" id="SSF49265">
    <property type="entry name" value="Fibronectin type III"/>
    <property type="match status" value="5"/>
</dbReference>
<feature type="domain" description="Fibronectin type-III" evidence="17">
    <location>
        <begin position="773"/>
        <end position="858"/>
    </location>
</feature>
<evidence type="ECO:0000259" key="17">
    <source>
        <dbReference type="PROSITE" id="PS50853"/>
    </source>
</evidence>
<feature type="domain" description="Fibronectin type-III" evidence="17">
    <location>
        <begin position="501"/>
        <end position="590"/>
    </location>
</feature>
<dbReference type="FunFam" id="2.60.40.10:FF:000609">
    <property type="entry name" value="Tenascin R"/>
    <property type="match status" value="1"/>
</dbReference>
<evidence type="ECO:0000256" key="2">
    <source>
        <dbReference type="ARBA" id="ARBA00008673"/>
    </source>
</evidence>